<comment type="subcellular location">
    <subcellularLocation>
        <location evidence="1">Membrane</location>
    </subcellularLocation>
</comment>
<dbReference type="GO" id="GO:0045048">
    <property type="term" value="P:protein insertion into ER membrane"/>
    <property type="evidence" value="ECO:0007669"/>
    <property type="project" value="InterPro"/>
</dbReference>
<evidence type="ECO:0000256" key="6">
    <source>
        <dbReference type="SAM" id="MobiDB-lite"/>
    </source>
</evidence>
<dbReference type="Proteomes" id="UP000236333">
    <property type="component" value="Unassembled WGS sequence"/>
</dbReference>
<dbReference type="InterPro" id="IPR005351">
    <property type="entry name" value="ASTER"/>
</dbReference>
<evidence type="ECO:0000313" key="8">
    <source>
        <dbReference type="EMBL" id="PNH04909.1"/>
    </source>
</evidence>
<evidence type="ECO:0000256" key="7">
    <source>
        <dbReference type="SAM" id="Phobius"/>
    </source>
</evidence>
<dbReference type="GO" id="GO:0005789">
    <property type="term" value="C:endoplasmic reticulum membrane"/>
    <property type="evidence" value="ECO:0007669"/>
    <property type="project" value="InterPro"/>
</dbReference>
<sequence>MSQSLGGDPRRPSEVVPFKRPSPDPDRIEVLSMSGMILGLIGVMAKVRILSFLSLAFIASAFIQRTPDTDMKQLFLSTTFAMSGLFFARFQPQPGHAANSTAAVPPAGAAIPGGPAAARM</sequence>
<keyword evidence="3 7" id="KW-0812">Transmembrane</keyword>
<dbReference type="EMBL" id="PGGS01000350">
    <property type="protein sequence ID" value="PNH04909.1"/>
    <property type="molecule type" value="Genomic_DNA"/>
</dbReference>
<keyword evidence="9" id="KW-1185">Reference proteome</keyword>
<comment type="similarity">
    <text evidence="2">Belongs to the Asterix family.</text>
</comment>
<protein>
    <submittedName>
        <fullName evidence="8">Protein Asterix</fullName>
    </submittedName>
</protein>
<keyword evidence="5 7" id="KW-0472">Membrane</keyword>
<feature type="transmembrane region" description="Helical" evidence="7">
    <location>
        <begin position="36"/>
        <end position="62"/>
    </location>
</feature>
<gene>
    <name evidence="8" type="ORF">TSOC_008960</name>
</gene>
<keyword evidence="4 7" id="KW-1133">Transmembrane helix</keyword>
<dbReference type="Pfam" id="PF03669">
    <property type="entry name" value="ASTER"/>
    <property type="match status" value="1"/>
</dbReference>
<dbReference type="OrthoDB" id="284718at2759"/>
<reference evidence="8 9" key="1">
    <citation type="journal article" date="2017" name="Mol. Biol. Evol.">
        <title>The 4-celled Tetrabaena socialis nuclear genome reveals the essential components for genetic control of cell number at the origin of multicellularity in the volvocine lineage.</title>
        <authorList>
            <person name="Featherston J."/>
            <person name="Arakaki Y."/>
            <person name="Hanschen E.R."/>
            <person name="Ferris P.J."/>
            <person name="Michod R.E."/>
            <person name="Olson B.J.S.C."/>
            <person name="Nozaki H."/>
            <person name="Durand P.M."/>
        </authorList>
    </citation>
    <scope>NUCLEOTIDE SEQUENCE [LARGE SCALE GENOMIC DNA]</scope>
    <source>
        <strain evidence="8 9">NIES-571</strain>
    </source>
</reference>
<comment type="caution">
    <text evidence="8">The sequence shown here is derived from an EMBL/GenBank/DDBJ whole genome shotgun (WGS) entry which is preliminary data.</text>
</comment>
<evidence type="ECO:0000313" key="9">
    <source>
        <dbReference type="Proteomes" id="UP000236333"/>
    </source>
</evidence>
<evidence type="ECO:0000256" key="5">
    <source>
        <dbReference type="ARBA" id="ARBA00023136"/>
    </source>
</evidence>
<evidence type="ECO:0000256" key="4">
    <source>
        <dbReference type="ARBA" id="ARBA00022989"/>
    </source>
</evidence>
<proteinExistence type="inferred from homology"/>
<dbReference type="AlphaFoldDB" id="A0A2J7ZXB5"/>
<evidence type="ECO:0000256" key="3">
    <source>
        <dbReference type="ARBA" id="ARBA00022692"/>
    </source>
</evidence>
<dbReference type="PANTHER" id="PTHR13193:SF0">
    <property type="entry name" value="PAT COMPLEX SUBUNIT ASTERIX"/>
    <property type="match status" value="1"/>
</dbReference>
<organism evidence="8 9">
    <name type="scientific">Tetrabaena socialis</name>
    <dbReference type="NCBI Taxonomy" id="47790"/>
    <lineage>
        <taxon>Eukaryota</taxon>
        <taxon>Viridiplantae</taxon>
        <taxon>Chlorophyta</taxon>
        <taxon>core chlorophytes</taxon>
        <taxon>Chlorophyceae</taxon>
        <taxon>CS clade</taxon>
        <taxon>Chlamydomonadales</taxon>
        <taxon>Tetrabaenaceae</taxon>
        <taxon>Tetrabaena</taxon>
    </lineage>
</organism>
<name>A0A2J7ZXB5_9CHLO</name>
<feature type="region of interest" description="Disordered" evidence="6">
    <location>
        <begin position="1"/>
        <end position="23"/>
    </location>
</feature>
<accession>A0A2J7ZXB5</accession>
<dbReference type="PANTHER" id="PTHR13193">
    <property type="entry name" value="CGI-140"/>
    <property type="match status" value="1"/>
</dbReference>
<evidence type="ECO:0000256" key="1">
    <source>
        <dbReference type="ARBA" id="ARBA00004370"/>
    </source>
</evidence>
<dbReference type="GO" id="GO:0044183">
    <property type="term" value="F:protein folding chaperone"/>
    <property type="evidence" value="ECO:0007669"/>
    <property type="project" value="InterPro"/>
</dbReference>
<evidence type="ECO:0000256" key="2">
    <source>
        <dbReference type="ARBA" id="ARBA00009066"/>
    </source>
</evidence>